<evidence type="ECO:0000313" key="4">
    <source>
        <dbReference type="Proteomes" id="UP001530377"/>
    </source>
</evidence>
<keyword evidence="4" id="KW-1185">Reference proteome</keyword>
<feature type="compositionally biased region" description="Basic and acidic residues" evidence="1">
    <location>
        <begin position="466"/>
        <end position="480"/>
    </location>
</feature>
<feature type="transmembrane region" description="Helical" evidence="2">
    <location>
        <begin position="33"/>
        <end position="51"/>
    </location>
</feature>
<protein>
    <recommendedName>
        <fullName evidence="5">Fungal lipase-like domain-containing protein</fullName>
    </recommendedName>
</protein>
<comment type="caution">
    <text evidence="3">The sequence shown here is derived from an EMBL/GenBank/DDBJ whole genome shotgun (WGS) entry which is preliminary data.</text>
</comment>
<keyword evidence="2" id="KW-0812">Transmembrane</keyword>
<dbReference type="PANTHER" id="PTHR46023:SF6">
    <property type="entry name" value="LIPASE CLASS 3 FAMILY PROTEIN"/>
    <property type="match status" value="1"/>
</dbReference>
<reference evidence="3 4" key="1">
    <citation type="submission" date="2024-10" db="EMBL/GenBank/DDBJ databases">
        <title>Updated reference genomes for cyclostephanoid diatoms.</title>
        <authorList>
            <person name="Roberts W.R."/>
            <person name="Alverson A.J."/>
        </authorList>
    </citation>
    <scope>NUCLEOTIDE SEQUENCE [LARGE SCALE GENOMIC DNA]</scope>
    <source>
        <strain evidence="3 4">AJA228-03</strain>
    </source>
</reference>
<feature type="region of interest" description="Disordered" evidence="1">
    <location>
        <begin position="1"/>
        <end position="25"/>
    </location>
</feature>
<evidence type="ECO:0008006" key="5">
    <source>
        <dbReference type="Google" id="ProtNLM"/>
    </source>
</evidence>
<dbReference type="Gene3D" id="3.40.50.1820">
    <property type="entry name" value="alpha/beta hydrolase"/>
    <property type="match status" value="1"/>
</dbReference>
<keyword evidence="2" id="KW-0472">Membrane</keyword>
<sequence>MPRLHRRRRSGMEGEEVVADEGRTRRAAVTPPSSLSVLLGVLVVVVLLLLSNEVDAETTGSRRGARRRATTTRTGDIARMDVDVDVVDAYDILARSVRRRLNDKSTDAGGVRYDSSAVSRALRSLSSTQSALKRIDGAAHELYQRTHRSSTILDDDDDDDENWGDGDDESDDEASHGGAVGVAGERSKGGGGGGGGAVGGLKVAGRMSRNAARVGCVADALFAAELCELVAVTTTTTTTNTNDEGDDDGTLASWTGREVVFNATIHTHTSSRDDDTSNPRRRVGRRRVRDDDDDENDDIDDRLAMSVLVIYERDYDGGAGAGHGGVDDLLSISRRGGGMTSLRSSGEGGVDDVIDDDSTTAMANSDNVSAKSSSSSPSPPRGRYLVVLSDRCGTGGSGDLSSIISILDAPPERLRRLPPSTKMVAEDCKDGVDVCEPLYRMAGKVLEAIGPVVHATSTTTNATTLEGRKSDGNEDDCRDHRSRREPAIHFVGHSLAGGVAAISACIMDGTIPHPRGKNERNRAAAAASSSLTGSGRARASALCLGPPPCISSNIRAPFITSVIHGDDVVCRTTQASVDNLCDRTARLIKGGLLGRSVGWMSGAVSLTVSGIRGNNGGKKGEKLIVPGQVFLVRPRRMGGGSSSIHEVGGRGGESLRAALLWQLNDVLLNVSALNASEMRRSTWEADGTTGDGGTILPSTSKRPNDVSGTSATAALRLPRRLGGGKRAYDETHGQEA</sequence>
<dbReference type="AlphaFoldDB" id="A0ABD3R7X8"/>
<dbReference type="EMBL" id="JALLPB020000439">
    <property type="protein sequence ID" value="KAL3809109.1"/>
    <property type="molecule type" value="Genomic_DNA"/>
</dbReference>
<feature type="region of interest" description="Disordered" evidence="1">
    <location>
        <begin position="149"/>
        <end position="195"/>
    </location>
</feature>
<feature type="region of interest" description="Disordered" evidence="1">
    <location>
        <begin position="459"/>
        <end position="480"/>
    </location>
</feature>
<evidence type="ECO:0000313" key="3">
    <source>
        <dbReference type="EMBL" id="KAL3809109.1"/>
    </source>
</evidence>
<organism evidence="3 4">
    <name type="scientific">Cyclostephanos tholiformis</name>
    <dbReference type="NCBI Taxonomy" id="382380"/>
    <lineage>
        <taxon>Eukaryota</taxon>
        <taxon>Sar</taxon>
        <taxon>Stramenopiles</taxon>
        <taxon>Ochrophyta</taxon>
        <taxon>Bacillariophyta</taxon>
        <taxon>Coscinodiscophyceae</taxon>
        <taxon>Thalassiosirophycidae</taxon>
        <taxon>Stephanodiscales</taxon>
        <taxon>Stephanodiscaceae</taxon>
        <taxon>Cyclostephanos</taxon>
    </lineage>
</organism>
<evidence type="ECO:0000256" key="1">
    <source>
        <dbReference type="SAM" id="MobiDB-lite"/>
    </source>
</evidence>
<feature type="compositionally biased region" description="Polar residues" evidence="1">
    <location>
        <begin position="359"/>
        <end position="371"/>
    </location>
</feature>
<feature type="region of interest" description="Disordered" evidence="1">
    <location>
        <begin position="264"/>
        <end position="298"/>
    </location>
</feature>
<dbReference type="PANTHER" id="PTHR46023">
    <property type="entry name" value="LIPASE CLASS 3 PROTEIN-LIKE"/>
    <property type="match status" value="1"/>
</dbReference>
<evidence type="ECO:0000256" key="2">
    <source>
        <dbReference type="SAM" id="Phobius"/>
    </source>
</evidence>
<keyword evidence="2" id="KW-1133">Transmembrane helix</keyword>
<feature type="region of interest" description="Disordered" evidence="1">
    <location>
        <begin position="340"/>
        <end position="383"/>
    </location>
</feature>
<name>A0ABD3R7X8_9STRA</name>
<feature type="compositionally biased region" description="Polar residues" evidence="1">
    <location>
        <begin position="696"/>
        <end position="712"/>
    </location>
</feature>
<accession>A0ABD3R7X8</accession>
<dbReference type="InterPro" id="IPR029058">
    <property type="entry name" value="AB_hydrolase_fold"/>
</dbReference>
<feature type="compositionally biased region" description="Acidic residues" evidence="1">
    <location>
        <begin position="349"/>
        <end position="358"/>
    </location>
</feature>
<feature type="compositionally biased region" description="Basic and acidic residues" evidence="1">
    <location>
        <begin position="726"/>
        <end position="736"/>
    </location>
</feature>
<gene>
    <name evidence="3" type="ORF">ACHAXA_003018</name>
</gene>
<feature type="compositionally biased region" description="Acidic residues" evidence="1">
    <location>
        <begin position="153"/>
        <end position="172"/>
    </location>
</feature>
<dbReference type="Proteomes" id="UP001530377">
    <property type="component" value="Unassembled WGS sequence"/>
</dbReference>
<feature type="region of interest" description="Disordered" evidence="1">
    <location>
        <begin position="682"/>
        <end position="736"/>
    </location>
</feature>
<dbReference type="SUPFAM" id="SSF53474">
    <property type="entry name" value="alpha/beta-Hydrolases"/>
    <property type="match status" value="1"/>
</dbReference>
<proteinExistence type="predicted"/>